<feature type="compositionally biased region" description="Basic and acidic residues" evidence="2">
    <location>
        <begin position="149"/>
        <end position="168"/>
    </location>
</feature>
<evidence type="ECO:0000313" key="4">
    <source>
        <dbReference type="EMBL" id="CEM05887.1"/>
    </source>
</evidence>
<accession>A0A0G4F303</accession>
<keyword evidence="1" id="KW-0175">Coiled coil</keyword>
<gene>
    <name evidence="4" type="ORF">Cvel_14765</name>
</gene>
<feature type="compositionally biased region" description="Gly residues" evidence="2">
    <location>
        <begin position="340"/>
        <end position="350"/>
    </location>
</feature>
<feature type="compositionally biased region" description="Basic and acidic residues" evidence="2">
    <location>
        <begin position="423"/>
        <end position="440"/>
    </location>
</feature>
<evidence type="ECO:0000256" key="2">
    <source>
        <dbReference type="SAM" id="MobiDB-lite"/>
    </source>
</evidence>
<name>A0A0G4F303_9ALVE</name>
<keyword evidence="3" id="KW-1133">Transmembrane helix</keyword>
<evidence type="ECO:0000256" key="1">
    <source>
        <dbReference type="SAM" id="Coils"/>
    </source>
</evidence>
<reference evidence="4" key="1">
    <citation type="submission" date="2014-11" db="EMBL/GenBank/DDBJ databases">
        <authorList>
            <person name="Otto D Thomas"/>
            <person name="Naeem Raeece"/>
        </authorList>
    </citation>
    <scope>NUCLEOTIDE SEQUENCE</scope>
</reference>
<feature type="coiled-coil region" evidence="1">
    <location>
        <begin position="369"/>
        <end position="396"/>
    </location>
</feature>
<sequence length="1363" mass="148215">MNALRLCNATIRSHQTTGPALSSALSMAAVLHLNAGTLFLRTGQPSEAMRAFADGYRIAYANLGPSNALTLALYDRQRAAALSSRLHPNQARPFPFGISPLGHLLVGGRPVSARARPGSRQKLWSRREDSVRLKQAELLFDLGFEMYRPQDPRKQKQQRRDSPEKEMEGLQQGEQPDDHEREFLEREREPAFALQFAKMSALAALGCPHLSDDPVQEGRDMLRECCPAAGQQHMAPVGVPVDVNTRLSGPGAGAATERRDRNGMVRPFRAGGFSGFFEGYSPRGRPTSSFPSNSSAAEARAQEWRDLERRLVGGFQLGAAELLRLDAFRRQALRKEGGEGGDCVGAGGGRPASSASAAAPTDCGGEEYAVRLLGELKKVREELRETKARAEGGEAEIRELRNWQADQIRMQIAGQRAAPQPSTRKEGIKKTRAMPEESKEASAAPGPASSHLPRPLGLPGQMVLEGSSQWGPSEFPGGGLDRSQGEALGASQETAGEGQDGGCGRAEAGGTPSEGILERLRPGERVVLTPDLEQELTGLRPMTASGLQRVFGANFDTASSESPDFKHEGTDTEDGGMVLKGVNAANEELFLFYEGNAEEAQEHLRQSIDQKNYEYLNSQVEGQWCIGTDPEDPSSCFASNHVKGWAGQGWPAGGTWVFDCGAEKQAVVKLDVEVKGASPTARFEQGLLYHACTATGFCLEGTCFEMDAMFSQCRETCPGQPGAEPDPEGREWSCKVWDSAPPAAPYMDCTLSGCCRDPGFECYCWFPPGADPDDEGQKMCQCHEECPASPRRRLMKDRNDERKRRRRMRAEAASKISLGSAEGWASHGADTAGATVQKPVYTSDGFDFSETELAHTVTQEKVDASGLDFEIDDCDEDWCVFDTYEGMEGWDCTPMQCQRTQMFRGEEEVEEGRPALIKAQQKALDEAPQPFTDLFAPEDLKPVEIPKGKPAAGFGLGSFDTAVTAAAPTVAPPPEEKKKKFPIYDCGGNPLHVKAPVKLLAPAILCAPLAVYAPLLMTGPLFISGGLIVASPVAIIGTATFTGPTIVTAPLIVVAQLSNIATIFFTGPSIILAPTNNIAVMMIATNFITLAPVTNIAVLLLAPDIFDDSFYMFPGDNVKNKLGLTDKDMKKIEDKEVKQIPYKDKEELDFEKNQTVVTVTKDKKGVDVTKEDGVKNGDSPILPIPSLADKVNVILAPAQTINQEVGSKPVPLPQGPIAKTLKIRKGTTLGSFYVMIDAITLVCPRYLRFPGTEPSKDDPLKIFYILPRDLRIVAENNITLSDCVLPMPSDFIKDFPWIPQKIKNNLGPLEALEDKFIPHFAREAVNDKLSVATAVAEGRWPTYNQVYDALTFPTPLFADEKEE</sequence>
<dbReference type="EMBL" id="CDMZ01000070">
    <property type="protein sequence ID" value="CEM05887.1"/>
    <property type="molecule type" value="Genomic_DNA"/>
</dbReference>
<evidence type="ECO:0000256" key="3">
    <source>
        <dbReference type="SAM" id="Phobius"/>
    </source>
</evidence>
<feature type="region of interest" description="Disordered" evidence="2">
    <location>
        <begin position="793"/>
        <end position="812"/>
    </location>
</feature>
<feature type="region of interest" description="Disordered" evidence="2">
    <location>
        <begin position="336"/>
        <end position="361"/>
    </location>
</feature>
<proteinExistence type="predicted"/>
<dbReference type="VEuPathDB" id="CryptoDB:Cvel_14765"/>
<keyword evidence="3" id="KW-0472">Membrane</keyword>
<feature type="transmembrane region" description="Helical" evidence="3">
    <location>
        <begin position="999"/>
        <end position="1015"/>
    </location>
</feature>
<feature type="compositionally biased region" description="Low complexity" evidence="2">
    <location>
        <begin position="351"/>
        <end position="360"/>
    </location>
</feature>
<feature type="transmembrane region" description="Helical" evidence="3">
    <location>
        <begin position="1021"/>
        <end position="1039"/>
    </location>
</feature>
<feature type="transmembrane region" description="Helical" evidence="3">
    <location>
        <begin position="1078"/>
        <end position="1102"/>
    </location>
</feature>
<protein>
    <submittedName>
        <fullName evidence="4">Uncharacterized protein</fullName>
    </submittedName>
</protein>
<feature type="transmembrane region" description="Helical" evidence="3">
    <location>
        <begin position="1051"/>
        <end position="1072"/>
    </location>
</feature>
<organism evidence="4">
    <name type="scientific">Chromera velia CCMP2878</name>
    <dbReference type="NCBI Taxonomy" id="1169474"/>
    <lineage>
        <taxon>Eukaryota</taxon>
        <taxon>Sar</taxon>
        <taxon>Alveolata</taxon>
        <taxon>Colpodellida</taxon>
        <taxon>Chromeraceae</taxon>
        <taxon>Chromera</taxon>
    </lineage>
</organism>
<feature type="region of interest" description="Disordered" evidence="2">
    <location>
        <begin position="412"/>
        <end position="519"/>
    </location>
</feature>
<keyword evidence="3" id="KW-0812">Transmembrane</keyword>
<feature type="region of interest" description="Disordered" evidence="2">
    <location>
        <begin position="149"/>
        <end position="183"/>
    </location>
</feature>